<evidence type="ECO:0000313" key="3">
    <source>
        <dbReference type="EMBL" id="MFD1703794.1"/>
    </source>
</evidence>
<organism evidence="3 4">
    <name type="scientific">Methylopila henanensis</name>
    <dbReference type="NCBI Taxonomy" id="873516"/>
    <lineage>
        <taxon>Bacteria</taxon>
        <taxon>Pseudomonadati</taxon>
        <taxon>Pseudomonadota</taxon>
        <taxon>Alphaproteobacteria</taxon>
        <taxon>Hyphomicrobiales</taxon>
        <taxon>Methylopilaceae</taxon>
        <taxon>Methylopila</taxon>
    </lineage>
</organism>
<dbReference type="InterPro" id="IPR011042">
    <property type="entry name" value="6-blade_b-propeller_TolB-like"/>
</dbReference>
<dbReference type="Proteomes" id="UP001597308">
    <property type="component" value="Unassembled WGS sequence"/>
</dbReference>
<protein>
    <submittedName>
        <fullName evidence="3">PQQ-dependent sugar dehydrogenase</fullName>
        <ecNumber evidence="3">1.1.5.-</ecNumber>
    </submittedName>
</protein>
<reference evidence="4" key="1">
    <citation type="journal article" date="2019" name="Int. J. Syst. Evol. Microbiol.">
        <title>The Global Catalogue of Microorganisms (GCM) 10K type strain sequencing project: providing services to taxonomists for standard genome sequencing and annotation.</title>
        <authorList>
            <consortium name="The Broad Institute Genomics Platform"/>
            <consortium name="The Broad Institute Genome Sequencing Center for Infectious Disease"/>
            <person name="Wu L."/>
            <person name="Ma J."/>
        </authorList>
    </citation>
    <scope>NUCLEOTIDE SEQUENCE [LARGE SCALE GENOMIC DNA]</scope>
    <source>
        <strain evidence="4">KCTC 23707</strain>
    </source>
</reference>
<name>A0ABW4K952_9HYPH</name>
<feature type="chain" id="PRO_5045576032" evidence="1">
    <location>
        <begin position="27"/>
        <end position="392"/>
    </location>
</feature>
<dbReference type="Pfam" id="PF07995">
    <property type="entry name" value="GSDH"/>
    <property type="match status" value="1"/>
</dbReference>
<dbReference type="PANTHER" id="PTHR19328:SF75">
    <property type="entry name" value="ALDOSE SUGAR DEHYDROGENASE YLII"/>
    <property type="match status" value="1"/>
</dbReference>
<proteinExistence type="predicted"/>
<dbReference type="SUPFAM" id="SSF50952">
    <property type="entry name" value="Soluble quinoprotein glucose dehydrogenase"/>
    <property type="match status" value="1"/>
</dbReference>
<evidence type="ECO:0000313" key="4">
    <source>
        <dbReference type="Proteomes" id="UP001597308"/>
    </source>
</evidence>
<dbReference type="GO" id="GO:0016491">
    <property type="term" value="F:oxidoreductase activity"/>
    <property type="evidence" value="ECO:0007669"/>
    <property type="project" value="UniProtKB-KW"/>
</dbReference>
<evidence type="ECO:0000259" key="2">
    <source>
        <dbReference type="Pfam" id="PF07995"/>
    </source>
</evidence>
<evidence type="ECO:0000256" key="1">
    <source>
        <dbReference type="SAM" id="SignalP"/>
    </source>
</evidence>
<sequence>MRRSSFARTALIAAALSLSAAPAALAQASKPETVKSEKASFTVETVAEGLERPWGLAFLPGGRMLVTEKAGRLRLVSPDGKVAPAVTGLPKVDARGQGGLLDVAVAPNFAETRHVYFTFAEAGEGGVNGTALGRGKLAENAARLEDVAVIWRQAPKYASNLHFGSRIVFAPDGTLFLGLGERSNAEFRVKSQALDETLGKVVRLTLDGKPAPGNPFEGRSDAKPEIWSYGHRNIQGAAINPADGTLWVTEHGPRGGDELNRVEAGKNYGWPVITYGKEYSGATIGDGLTEKEGMEQPVRYWVPSIGTAGLAFYGGDAFPGWKGDAFVGGLAIPTLARLEMADGKVIHEERLLEDMGERIRTVKQGPDGLLYLLTDSANGRVIRLKPAPNGRS</sequence>
<dbReference type="EC" id="1.1.5.-" evidence="3"/>
<gene>
    <name evidence="3" type="ORF">ACFSCV_12355</name>
</gene>
<dbReference type="PANTHER" id="PTHR19328">
    <property type="entry name" value="HEDGEHOG-INTERACTING PROTEIN"/>
    <property type="match status" value="1"/>
</dbReference>
<dbReference type="EMBL" id="JBHUER010000008">
    <property type="protein sequence ID" value="MFD1703794.1"/>
    <property type="molecule type" value="Genomic_DNA"/>
</dbReference>
<dbReference type="RefSeq" id="WP_378799884.1">
    <property type="nucleotide sequence ID" value="NZ_JBHUER010000008.1"/>
</dbReference>
<dbReference type="InterPro" id="IPR011041">
    <property type="entry name" value="Quinoprot_gluc/sorb_DH_b-prop"/>
</dbReference>
<feature type="domain" description="Glucose/Sorbosone dehydrogenase" evidence="2">
    <location>
        <begin position="50"/>
        <end position="383"/>
    </location>
</feature>
<feature type="signal peptide" evidence="1">
    <location>
        <begin position="1"/>
        <end position="26"/>
    </location>
</feature>
<keyword evidence="1" id="KW-0732">Signal</keyword>
<accession>A0ABW4K952</accession>
<dbReference type="Gene3D" id="2.120.10.30">
    <property type="entry name" value="TolB, C-terminal domain"/>
    <property type="match status" value="1"/>
</dbReference>
<keyword evidence="3" id="KW-0560">Oxidoreductase</keyword>
<keyword evidence="4" id="KW-1185">Reference proteome</keyword>
<comment type="caution">
    <text evidence="3">The sequence shown here is derived from an EMBL/GenBank/DDBJ whole genome shotgun (WGS) entry which is preliminary data.</text>
</comment>
<dbReference type="InterPro" id="IPR012938">
    <property type="entry name" value="Glc/Sorbosone_DH"/>
</dbReference>